<dbReference type="PROSITE" id="PS50178">
    <property type="entry name" value="ZF_FYVE"/>
    <property type="match status" value="1"/>
</dbReference>
<dbReference type="SUPFAM" id="SSF47473">
    <property type="entry name" value="EF-hand"/>
    <property type="match status" value="1"/>
</dbReference>
<dbReference type="OrthoDB" id="442428at2759"/>
<dbReference type="SMART" id="SM00156">
    <property type="entry name" value="PP2Ac"/>
    <property type="match status" value="1"/>
</dbReference>
<comment type="similarity">
    <text evidence="2 9">Belongs to the PPP phosphatase family.</text>
</comment>
<dbReference type="RefSeq" id="XP_009827307.1">
    <property type="nucleotide sequence ID" value="XM_009829005.1"/>
</dbReference>
<evidence type="ECO:0000256" key="3">
    <source>
        <dbReference type="ARBA" id="ARBA00022723"/>
    </source>
</evidence>
<evidence type="ECO:0000256" key="6">
    <source>
        <dbReference type="ARBA" id="ARBA00022837"/>
    </source>
</evidence>
<dbReference type="InterPro" id="IPR018247">
    <property type="entry name" value="EF_Hand_1_Ca_BS"/>
</dbReference>
<dbReference type="InterPro" id="IPR029052">
    <property type="entry name" value="Metallo-depent_PP-like"/>
</dbReference>
<feature type="region of interest" description="Disordered" evidence="10">
    <location>
        <begin position="128"/>
        <end position="155"/>
    </location>
</feature>
<dbReference type="GeneID" id="20806472"/>
<comment type="catalytic activity">
    <reaction evidence="9">
        <text>O-phospho-L-threonyl-[protein] + H2O = L-threonyl-[protein] + phosphate</text>
        <dbReference type="Rhea" id="RHEA:47004"/>
        <dbReference type="Rhea" id="RHEA-COMP:11060"/>
        <dbReference type="Rhea" id="RHEA-COMP:11605"/>
        <dbReference type="ChEBI" id="CHEBI:15377"/>
        <dbReference type="ChEBI" id="CHEBI:30013"/>
        <dbReference type="ChEBI" id="CHEBI:43474"/>
        <dbReference type="ChEBI" id="CHEBI:61977"/>
        <dbReference type="EC" id="3.1.3.16"/>
    </reaction>
</comment>
<keyword evidence="7" id="KW-0464">Manganese</keyword>
<keyword evidence="4 8" id="KW-0863">Zinc-finger</keyword>
<dbReference type="InterPro" id="IPR013083">
    <property type="entry name" value="Znf_RING/FYVE/PHD"/>
</dbReference>
<dbReference type="PROSITE" id="PS00018">
    <property type="entry name" value="EF_HAND_1"/>
    <property type="match status" value="1"/>
</dbReference>
<dbReference type="InterPro" id="IPR006186">
    <property type="entry name" value="Ser/Thr-sp_prot-phosphatase"/>
</dbReference>
<dbReference type="GO" id="GO:0004722">
    <property type="term" value="F:protein serine/threonine phosphatase activity"/>
    <property type="evidence" value="ECO:0007669"/>
    <property type="project" value="UniProtKB-EC"/>
</dbReference>
<dbReference type="SMART" id="SM00054">
    <property type="entry name" value="EFh"/>
    <property type="match status" value="2"/>
</dbReference>
<evidence type="ECO:0000256" key="4">
    <source>
        <dbReference type="ARBA" id="ARBA00022771"/>
    </source>
</evidence>
<evidence type="ECO:0000256" key="10">
    <source>
        <dbReference type="SAM" id="MobiDB-lite"/>
    </source>
</evidence>
<protein>
    <recommendedName>
        <fullName evidence="9">Serine/threonine-protein phosphatase</fullName>
        <ecNumber evidence="9">3.1.3.16</ecNumber>
    </recommendedName>
</protein>
<dbReference type="InterPro" id="IPR004843">
    <property type="entry name" value="Calcineurin-like_PHP"/>
</dbReference>
<evidence type="ECO:0000259" key="11">
    <source>
        <dbReference type="PROSITE" id="PS50003"/>
    </source>
</evidence>
<evidence type="ECO:0000256" key="8">
    <source>
        <dbReference type="PROSITE-ProRule" id="PRU00091"/>
    </source>
</evidence>
<evidence type="ECO:0000256" key="5">
    <source>
        <dbReference type="ARBA" id="ARBA00022833"/>
    </source>
</evidence>
<dbReference type="PROSITE" id="PS50222">
    <property type="entry name" value="EF_HAND_2"/>
    <property type="match status" value="2"/>
</dbReference>
<dbReference type="STRING" id="112090.W4GW20"/>
<dbReference type="Gene3D" id="3.60.21.10">
    <property type="match status" value="1"/>
</dbReference>
<evidence type="ECO:0000259" key="13">
    <source>
        <dbReference type="PROSITE" id="PS50222"/>
    </source>
</evidence>
<dbReference type="VEuPathDB" id="FungiDB:H257_04476"/>
<dbReference type="GO" id="GO:0005509">
    <property type="term" value="F:calcium ion binding"/>
    <property type="evidence" value="ECO:0007669"/>
    <property type="project" value="InterPro"/>
</dbReference>
<dbReference type="PROSITE" id="PS50003">
    <property type="entry name" value="PH_DOMAIN"/>
    <property type="match status" value="1"/>
</dbReference>
<keyword evidence="5" id="KW-0862">Zinc</keyword>
<dbReference type="SUPFAM" id="SSF56300">
    <property type="entry name" value="Metallo-dependent phosphatases"/>
    <property type="match status" value="1"/>
</dbReference>
<keyword evidence="6" id="KW-0106">Calcium</keyword>
<dbReference type="InterPro" id="IPR017455">
    <property type="entry name" value="Znf_FYVE-rel"/>
</dbReference>
<dbReference type="SUPFAM" id="SSF57903">
    <property type="entry name" value="FYVE/PHD zinc finger"/>
    <property type="match status" value="1"/>
</dbReference>
<dbReference type="GO" id="GO:0008270">
    <property type="term" value="F:zinc ion binding"/>
    <property type="evidence" value="ECO:0007669"/>
    <property type="project" value="UniProtKB-KW"/>
</dbReference>
<organism evidence="14">
    <name type="scientific">Aphanomyces astaci</name>
    <name type="common">Crayfish plague agent</name>
    <dbReference type="NCBI Taxonomy" id="112090"/>
    <lineage>
        <taxon>Eukaryota</taxon>
        <taxon>Sar</taxon>
        <taxon>Stramenopiles</taxon>
        <taxon>Oomycota</taxon>
        <taxon>Saprolegniomycetes</taxon>
        <taxon>Saprolegniales</taxon>
        <taxon>Verrucalvaceae</taxon>
        <taxon>Aphanomyces</taxon>
    </lineage>
</organism>
<keyword evidence="9" id="KW-0378">Hydrolase</keyword>
<dbReference type="InterPro" id="IPR051134">
    <property type="entry name" value="PPP_phosphatase"/>
</dbReference>
<sequence length="946" mass="106188">MMQLATSTMLRYGSANSGGVGDDCSFMSIMSRVASCCLGDNVFSTSILAEGPLIKKGDYAHFRYFVLEASGLLKYYEITLRQTINACGDIVYHIPSTKLTQTGQLSNRNLRGTILLHPSFCAKDIESPQAATTSTGTRDFRSYSSGASSSGPSSEMRCFRRSKEILVSGFGPAGNVLSWKLQATSLEHYDRWTRALRIAMRPAWALNAAYCQVCHVSFHWFNRPHHCRKCGSSVCTRCSHAIDKLPLLAYTSPVLVCIDCDPIPEDFAPHTKVLVYGKHPAVIVLVSSSSPPGTTGKKHPPTKSNMAVTVQFLADEATADVSIKYVERFSEKVLAANRIKCCLRMHLAYRLFRTLLHFHTWTLLESLQEQQTVKIVKIIRNTISVNELASLAPSYDEPTDASSCVKDSLKQYRGVHLSFPLTENQVLKLSDAFRSGQVLHGHYVMQLVEQVLDAPPRGTMTHIQIPKGVELVIVGDLHGQFEDLMTIFDRKGVPSKTLWYLFNGDFVDRGLHGVEVICTLLAYSLLYPQFVFLNRGNHEALVLNQVFGFADEVSKKYDADQFPALFGLFEAVFNRLPLCTLIQDSVFVVHGGLPVEPNVTLNDIEAIDHLREIPTNRLDGLDDQIFSQLMWNDPQPRDGFVTSKRGCGFEFGPNVTKHFCALNHLRLIIRSHESHEEGFEVMHDGLVLSVFSASSYCGFQANKGAYVVLTDELKPYVVQFHSQALQKFTSTRNWRTQANRFEERTLWSLKELIGKKHTELQGYFSALPPKVSRLQWKQGLVKILGIPLHYLLYLPQLVPKSTNTTTSSSLVDISRFLRANRLDLPTDKQWVDSTMSSIWERLNEPNVTKAFEYFDRSRKGRISYDDVKATLRVLGLMKPEMALSASPPLPSGLFAGGRQPAAAFVTEQMAFELMHQWDRNQDGIVDMQEFQFAFAKQIHATTSTTT</sequence>
<dbReference type="Pfam" id="PF00149">
    <property type="entry name" value="Metallophos"/>
    <property type="match status" value="1"/>
</dbReference>
<gene>
    <name evidence="14" type="ORF">H257_04476</name>
</gene>
<dbReference type="PANTHER" id="PTHR45668:SF5">
    <property type="entry name" value="SERINE_THREONINE-PROTEIN PHOSPHATASE 5"/>
    <property type="match status" value="1"/>
</dbReference>
<dbReference type="InterPro" id="IPR011992">
    <property type="entry name" value="EF-hand-dom_pair"/>
</dbReference>
<dbReference type="InterPro" id="IPR001849">
    <property type="entry name" value="PH_domain"/>
</dbReference>
<dbReference type="EMBL" id="KI913120">
    <property type="protein sequence ID" value="ETV83877.1"/>
    <property type="molecule type" value="Genomic_DNA"/>
</dbReference>
<evidence type="ECO:0000256" key="1">
    <source>
        <dbReference type="ARBA" id="ARBA00001936"/>
    </source>
</evidence>
<dbReference type="AlphaFoldDB" id="W4GW20"/>
<evidence type="ECO:0000256" key="2">
    <source>
        <dbReference type="ARBA" id="ARBA00008294"/>
    </source>
</evidence>
<dbReference type="Gene3D" id="1.10.238.10">
    <property type="entry name" value="EF-hand"/>
    <property type="match status" value="1"/>
</dbReference>
<reference evidence="14" key="1">
    <citation type="submission" date="2013-12" db="EMBL/GenBank/DDBJ databases">
        <title>The Genome Sequence of Aphanomyces astaci APO3.</title>
        <authorList>
            <consortium name="The Broad Institute Genomics Platform"/>
            <person name="Russ C."/>
            <person name="Tyler B."/>
            <person name="van West P."/>
            <person name="Dieguez-Uribeondo J."/>
            <person name="Young S.K."/>
            <person name="Zeng Q."/>
            <person name="Gargeya S."/>
            <person name="Fitzgerald M."/>
            <person name="Abouelleil A."/>
            <person name="Alvarado L."/>
            <person name="Chapman S.B."/>
            <person name="Gainer-Dewar J."/>
            <person name="Goldberg J."/>
            <person name="Griggs A."/>
            <person name="Gujja S."/>
            <person name="Hansen M."/>
            <person name="Howarth C."/>
            <person name="Imamovic A."/>
            <person name="Ireland A."/>
            <person name="Larimer J."/>
            <person name="McCowan C."/>
            <person name="Murphy C."/>
            <person name="Pearson M."/>
            <person name="Poon T.W."/>
            <person name="Priest M."/>
            <person name="Roberts A."/>
            <person name="Saif S."/>
            <person name="Shea T."/>
            <person name="Sykes S."/>
            <person name="Wortman J."/>
            <person name="Nusbaum C."/>
            <person name="Birren B."/>
        </authorList>
    </citation>
    <scope>NUCLEOTIDE SEQUENCE [LARGE SCALE GENOMIC DNA]</scope>
    <source>
        <strain evidence="14">APO3</strain>
    </source>
</reference>
<accession>W4GW20</accession>
<keyword evidence="3" id="KW-0479">Metal-binding</keyword>
<evidence type="ECO:0000256" key="7">
    <source>
        <dbReference type="ARBA" id="ARBA00023211"/>
    </source>
</evidence>
<evidence type="ECO:0000256" key="9">
    <source>
        <dbReference type="RuleBase" id="RU004273"/>
    </source>
</evidence>
<feature type="compositionally biased region" description="Low complexity" evidence="10">
    <location>
        <begin position="142"/>
        <end position="154"/>
    </location>
</feature>
<dbReference type="PANTHER" id="PTHR45668">
    <property type="entry name" value="SERINE/THREONINE-PROTEIN PHOSPHATASE 5-RELATED"/>
    <property type="match status" value="1"/>
</dbReference>
<evidence type="ECO:0000259" key="12">
    <source>
        <dbReference type="PROSITE" id="PS50178"/>
    </source>
</evidence>
<dbReference type="PROSITE" id="PS00125">
    <property type="entry name" value="SER_THR_PHOSPHATASE"/>
    <property type="match status" value="1"/>
</dbReference>
<evidence type="ECO:0000313" key="14">
    <source>
        <dbReference type="EMBL" id="ETV83877.1"/>
    </source>
</evidence>
<feature type="domain" description="EF-hand" evidence="13">
    <location>
        <begin position="905"/>
        <end position="940"/>
    </location>
</feature>
<dbReference type="Pfam" id="PF01363">
    <property type="entry name" value="FYVE"/>
    <property type="match status" value="1"/>
</dbReference>
<dbReference type="CDD" id="cd00065">
    <property type="entry name" value="FYVE_like_SF"/>
    <property type="match status" value="1"/>
</dbReference>
<dbReference type="InterPro" id="IPR002048">
    <property type="entry name" value="EF_hand_dom"/>
</dbReference>
<comment type="cofactor">
    <cofactor evidence="1">
        <name>Mn(2+)</name>
        <dbReference type="ChEBI" id="CHEBI:29035"/>
    </cofactor>
</comment>
<proteinExistence type="inferred from homology"/>
<dbReference type="EC" id="3.1.3.16" evidence="9"/>
<dbReference type="Gene3D" id="3.30.40.10">
    <property type="entry name" value="Zinc/RING finger domain, C3HC4 (zinc finger)"/>
    <property type="match status" value="1"/>
</dbReference>
<feature type="domain" description="PH" evidence="11">
    <location>
        <begin position="46"/>
        <end position="201"/>
    </location>
</feature>
<feature type="domain" description="FYVE-type" evidence="12">
    <location>
        <begin position="205"/>
        <end position="260"/>
    </location>
</feature>
<name>W4GW20_APHAT</name>
<feature type="domain" description="EF-hand" evidence="13">
    <location>
        <begin position="842"/>
        <end position="877"/>
    </location>
</feature>
<dbReference type="PRINTS" id="PR00114">
    <property type="entry name" value="STPHPHTASE"/>
</dbReference>
<dbReference type="SMART" id="SM00064">
    <property type="entry name" value="FYVE"/>
    <property type="match status" value="1"/>
</dbReference>
<dbReference type="InterPro" id="IPR011011">
    <property type="entry name" value="Znf_FYVE_PHD"/>
</dbReference>
<dbReference type="InterPro" id="IPR000306">
    <property type="entry name" value="Znf_FYVE"/>
</dbReference>